<feature type="domain" description="PAC" evidence="15">
    <location>
        <begin position="623"/>
        <end position="675"/>
    </location>
</feature>
<dbReference type="CDD" id="cd00130">
    <property type="entry name" value="PAS"/>
    <property type="match status" value="3"/>
</dbReference>
<dbReference type="RefSeq" id="WP_072982683.1">
    <property type="nucleotide sequence ID" value="NZ_FQXT01000003.1"/>
</dbReference>
<organism evidence="17 18">
    <name type="scientific">Leeuwenhoekiella palythoae</name>
    <dbReference type="NCBI Taxonomy" id="573501"/>
    <lineage>
        <taxon>Bacteria</taxon>
        <taxon>Pseudomonadati</taxon>
        <taxon>Bacteroidota</taxon>
        <taxon>Flavobacteriia</taxon>
        <taxon>Flavobacteriales</taxon>
        <taxon>Flavobacteriaceae</taxon>
        <taxon>Leeuwenhoekiella</taxon>
    </lineage>
</organism>
<keyword evidence="8" id="KW-0902">Two-component regulatory system</keyword>
<dbReference type="CDD" id="cd00082">
    <property type="entry name" value="HisKA"/>
    <property type="match status" value="1"/>
</dbReference>
<dbReference type="InterPro" id="IPR005467">
    <property type="entry name" value="His_kinase_dom"/>
</dbReference>
<dbReference type="PROSITE" id="PS50110">
    <property type="entry name" value="RESPONSE_REGULATORY"/>
    <property type="match status" value="2"/>
</dbReference>
<dbReference type="EC" id="2.7.13.3" evidence="2"/>
<dbReference type="Proteomes" id="UP000184240">
    <property type="component" value="Unassembled WGS sequence"/>
</dbReference>
<dbReference type="InterPro" id="IPR011006">
    <property type="entry name" value="CheY-like_superfamily"/>
</dbReference>
<dbReference type="CDD" id="cd17546">
    <property type="entry name" value="REC_hyHK_CKI1_RcsC-like"/>
    <property type="match status" value="1"/>
</dbReference>
<feature type="domain" description="Histidine kinase" evidence="12">
    <location>
        <begin position="693"/>
        <end position="916"/>
    </location>
</feature>
<evidence type="ECO:0000259" key="12">
    <source>
        <dbReference type="PROSITE" id="PS50109"/>
    </source>
</evidence>
<dbReference type="Pfam" id="PF13426">
    <property type="entry name" value="PAS_9"/>
    <property type="match status" value="2"/>
</dbReference>
<dbReference type="EMBL" id="FQXT01000003">
    <property type="protein sequence ID" value="SHI08273.1"/>
    <property type="molecule type" value="Genomic_DNA"/>
</dbReference>
<dbReference type="SUPFAM" id="SSF52172">
    <property type="entry name" value="CheY-like"/>
    <property type="match status" value="2"/>
</dbReference>
<dbReference type="InterPro" id="IPR036097">
    <property type="entry name" value="HisK_dim/P_sf"/>
</dbReference>
<evidence type="ECO:0000256" key="2">
    <source>
        <dbReference type="ARBA" id="ARBA00012438"/>
    </source>
</evidence>
<dbReference type="SMART" id="SM00448">
    <property type="entry name" value="REC"/>
    <property type="match status" value="2"/>
</dbReference>
<feature type="domain" description="Response regulatory" evidence="13">
    <location>
        <begin position="932"/>
        <end position="1052"/>
    </location>
</feature>
<keyword evidence="4" id="KW-0808">Transferase</keyword>
<dbReference type="SMART" id="SM00387">
    <property type="entry name" value="HATPase_c"/>
    <property type="match status" value="1"/>
</dbReference>
<reference evidence="17" key="2">
    <citation type="submission" date="2016-11" db="EMBL/GenBank/DDBJ databases">
        <authorList>
            <person name="Jaros S."/>
            <person name="Januszkiewicz K."/>
            <person name="Wedrychowicz H."/>
        </authorList>
    </citation>
    <scope>NUCLEOTIDE SEQUENCE [LARGE SCALE GENOMIC DNA]</scope>
    <source>
        <strain evidence="17">DSM 19859</strain>
    </source>
</reference>
<dbReference type="InterPro" id="IPR003594">
    <property type="entry name" value="HATPase_dom"/>
</dbReference>
<feature type="modified residue" description="4-aspartylphosphate" evidence="11">
    <location>
        <position position="1125"/>
    </location>
</feature>
<evidence type="ECO:0000256" key="6">
    <source>
        <dbReference type="ARBA" id="ARBA00022777"/>
    </source>
</evidence>
<dbReference type="InterPro" id="IPR036890">
    <property type="entry name" value="HATPase_C_sf"/>
</dbReference>
<evidence type="ECO:0000313" key="18">
    <source>
        <dbReference type="Proteomes" id="UP000184240"/>
    </source>
</evidence>
<dbReference type="CDD" id="cd00156">
    <property type="entry name" value="REC"/>
    <property type="match status" value="1"/>
</dbReference>
<dbReference type="InterPro" id="IPR001610">
    <property type="entry name" value="PAC"/>
</dbReference>
<feature type="domain" description="PAS" evidence="14">
    <location>
        <begin position="541"/>
        <end position="579"/>
    </location>
</feature>
<reference evidence="16 19" key="3">
    <citation type="submission" date="2018-07" db="EMBL/GenBank/DDBJ databases">
        <title>Leeuwenhoekiella genomics.</title>
        <authorList>
            <person name="Tahon G."/>
            <person name="Willems A."/>
        </authorList>
    </citation>
    <scope>NUCLEOTIDE SEQUENCE [LARGE SCALE GENOMIC DNA]</scope>
    <source>
        <strain evidence="16 19">LMG 24856</strain>
    </source>
</reference>
<dbReference type="Gene3D" id="1.10.287.130">
    <property type="match status" value="1"/>
</dbReference>
<dbReference type="Gene3D" id="3.30.450.20">
    <property type="entry name" value="PAS domain"/>
    <property type="match status" value="4"/>
</dbReference>
<dbReference type="PROSITE" id="PS50112">
    <property type="entry name" value="PAS"/>
    <property type="match status" value="2"/>
</dbReference>
<keyword evidence="6 17" id="KW-0418">Kinase</keyword>
<name>A0A1M5Y9T1_9FLAO</name>
<evidence type="ECO:0000313" key="17">
    <source>
        <dbReference type="EMBL" id="SHI08273.1"/>
    </source>
</evidence>
<evidence type="ECO:0000256" key="7">
    <source>
        <dbReference type="ARBA" id="ARBA00022840"/>
    </source>
</evidence>
<dbReference type="SUPFAM" id="SSF55874">
    <property type="entry name" value="ATPase domain of HSP90 chaperone/DNA topoisomerase II/histidine kinase"/>
    <property type="match status" value="1"/>
</dbReference>
<dbReference type="InterPro" id="IPR035965">
    <property type="entry name" value="PAS-like_dom_sf"/>
</dbReference>
<evidence type="ECO:0000313" key="16">
    <source>
        <dbReference type="EMBL" id="RXG30557.1"/>
    </source>
</evidence>
<dbReference type="AlphaFoldDB" id="A0A1M5Y9T1"/>
<dbReference type="Proteomes" id="UP000290037">
    <property type="component" value="Unassembled WGS sequence"/>
</dbReference>
<dbReference type="CDD" id="cd16922">
    <property type="entry name" value="HATPase_EvgS-ArcB-TorS-like"/>
    <property type="match status" value="1"/>
</dbReference>
<dbReference type="SMART" id="SM00091">
    <property type="entry name" value="PAS"/>
    <property type="match status" value="3"/>
</dbReference>
<dbReference type="InterPro" id="IPR000014">
    <property type="entry name" value="PAS"/>
</dbReference>
<evidence type="ECO:0000256" key="8">
    <source>
        <dbReference type="ARBA" id="ARBA00023012"/>
    </source>
</evidence>
<dbReference type="STRING" id="573501.SAMN04487999_2014"/>
<dbReference type="NCBIfam" id="TIGR00229">
    <property type="entry name" value="sensory_box"/>
    <property type="match status" value="3"/>
</dbReference>
<evidence type="ECO:0000256" key="9">
    <source>
        <dbReference type="ARBA" id="ARBA00064003"/>
    </source>
</evidence>
<evidence type="ECO:0000256" key="3">
    <source>
        <dbReference type="ARBA" id="ARBA00022553"/>
    </source>
</evidence>
<keyword evidence="7" id="KW-0067">ATP-binding</keyword>
<dbReference type="InterPro" id="IPR001789">
    <property type="entry name" value="Sig_transdc_resp-reg_receiver"/>
</dbReference>
<dbReference type="PRINTS" id="PR00344">
    <property type="entry name" value="BCTRLSENSOR"/>
</dbReference>
<proteinExistence type="predicted"/>
<evidence type="ECO:0000259" key="15">
    <source>
        <dbReference type="PROSITE" id="PS50113"/>
    </source>
</evidence>
<keyword evidence="5" id="KW-0547">Nucleotide-binding</keyword>
<accession>A0A1M5Y9T1</accession>
<gene>
    <name evidence="16" type="ORF">DSM01_1307</name>
    <name evidence="17" type="ORF">SAMN04487999_2014</name>
</gene>
<comment type="catalytic activity">
    <reaction evidence="1">
        <text>ATP + protein L-histidine = ADP + protein N-phospho-L-histidine.</text>
        <dbReference type="EC" id="2.7.13.3"/>
    </reaction>
</comment>
<dbReference type="SMART" id="SM00388">
    <property type="entry name" value="HisKA"/>
    <property type="match status" value="1"/>
</dbReference>
<evidence type="ECO:0000259" key="14">
    <source>
        <dbReference type="PROSITE" id="PS50112"/>
    </source>
</evidence>
<reference evidence="18" key="1">
    <citation type="submission" date="2016-11" db="EMBL/GenBank/DDBJ databases">
        <authorList>
            <person name="Varghese N."/>
            <person name="Submissions S."/>
        </authorList>
    </citation>
    <scope>NUCLEOTIDE SEQUENCE [LARGE SCALE GENOMIC DNA]</scope>
    <source>
        <strain evidence="18">DSM 19859</strain>
    </source>
</reference>
<feature type="modified residue" description="4-aspartylphosphate" evidence="11">
    <location>
        <position position="982"/>
    </location>
</feature>
<dbReference type="SUPFAM" id="SSF47384">
    <property type="entry name" value="Homodimeric domain of signal transducing histidine kinase"/>
    <property type="match status" value="1"/>
</dbReference>
<dbReference type="PANTHER" id="PTHR45339:SF1">
    <property type="entry name" value="HYBRID SIGNAL TRANSDUCTION HISTIDINE KINASE J"/>
    <property type="match status" value="1"/>
</dbReference>
<dbReference type="FunFam" id="3.30.565.10:FF:000010">
    <property type="entry name" value="Sensor histidine kinase RcsC"/>
    <property type="match status" value="1"/>
</dbReference>
<dbReference type="SUPFAM" id="SSF55785">
    <property type="entry name" value="PYP-like sensor domain (PAS domain)"/>
    <property type="match status" value="4"/>
</dbReference>
<dbReference type="SMART" id="SM00086">
    <property type="entry name" value="PAC"/>
    <property type="match status" value="4"/>
</dbReference>
<dbReference type="FunFam" id="1.10.287.130:FF:000002">
    <property type="entry name" value="Two-component osmosensing histidine kinase"/>
    <property type="match status" value="1"/>
</dbReference>
<feature type="domain" description="PAC" evidence="15">
    <location>
        <begin position="354"/>
        <end position="406"/>
    </location>
</feature>
<sequence length="1201" mass="136447">MITNTALAQKFHKLCSESYELSEWLHSQPSLGFFYSELHTQADYFVSPSFWAAMGYTSSTVHAPIDLWEYVIPQESLQLLTTIRQTSVDQANHDFYFRNSKGAKQRITGQHLRHTDSNGQRHLLIRFFNEEEGRKAPKLDCDKIRELQKFNEIYEETNRLALVGGWEVDIASKTVKWTNVTKAIHDVPTDYFPQLETAIAFYKEGWSRDRIMEAFDKCVEQGISNDGEYIIITATGQEKWVRAFMKAEFKNDTCVRVYGAFQDITQQKQQEQSIITTEQRFQKVFENSALGIILIDGSNTIQQTNAVAKEIFGLTKLTAEEVKSYTIKNVIKKEYLAKALLERDRLLTGEIDSYNFEAEFWHTSGRSLWCNITCSLVKEINSENSLIITQVEDITKKKKLERNALEHAYRFKRIFEYSPNGMALVDLEGNWKNINKNLAEIIGYTKEEFLQLTFADFTHPEDLFKDQELLKKLVAKDISTYQVDKRYIHKNGSIVECVLTVSALYDREGNIYSIIGQVVDLTESKADKRALEESLLDHQALLEATSQIIIVETDRNHRIKRFNKGAENLLGYKADEVIGHKYHELFFLQQELLTYTALLSEEYGEEISAEEVFTFKLNKGIITSEEWNLLKKNTKLLPVQLIVTPVKNEDGAVKGYLKIATDISALKRMEQSLITAKERAETANKFKSEFLANMSHEIRTPLNGVIGFADILLKSQLSESQAKYLETIYSSAISLLDLINDILDFSKIEAGKLSLNQERINIAELCARSVEMIKNQAHQKGLEVLLNLPNAINQYIIGDGLRLRQILINLLSNAVKFTHRGEIELKVEAHNSLQKDDEVVYTFSLRDTGIGIAPHNIEHIFSAFDQGDRSTTRKYGGTGLGLTISNRLLALMNSSLQVDSELGVGTTFSFTVTFAKGAGIKKASLQLVSVHNVLIVDDNKNNRLILTEMLESRDMKVFQAANGIDAIEVLEQGPNFDLALIDFNMPYLNGLDLIKHVRQDLHISQKELPIILLHSSAEDSKINKQIRLLEISGHLVKPVIRNTLYETIDNLTQNKPTVYNDALQLQAIKSAALNILIAEDNPVNKFLARTILNKLLDKAQLIEVENGEQAVAAFKKNHIDIIFMDIQMPVLSGYEATQQIRALESKEERVPIIALTARALKGERERCLAYGMDDYISKPLVMDDVQSVLKGLVKKKSIHLI</sequence>
<evidence type="ECO:0000256" key="11">
    <source>
        <dbReference type="PROSITE-ProRule" id="PRU00169"/>
    </source>
</evidence>
<dbReference type="Pfam" id="PF00512">
    <property type="entry name" value="HisKA"/>
    <property type="match status" value="1"/>
</dbReference>
<protein>
    <recommendedName>
        <fullName evidence="10">Sensory/regulatory protein RpfC</fullName>
        <ecNumber evidence="2">2.7.13.3</ecNumber>
    </recommendedName>
</protein>
<dbReference type="Pfam" id="PF00072">
    <property type="entry name" value="Response_reg"/>
    <property type="match status" value="2"/>
</dbReference>
<evidence type="ECO:0000256" key="5">
    <source>
        <dbReference type="ARBA" id="ARBA00022741"/>
    </source>
</evidence>
<evidence type="ECO:0000256" key="10">
    <source>
        <dbReference type="ARBA" id="ARBA00068150"/>
    </source>
</evidence>
<dbReference type="InterPro" id="IPR004358">
    <property type="entry name" value="Sig_transdc_His_kin-like_C"/>
</dbReference>
<keyword evidence="19" id="KW-1185">Reference proteome</keyword>
<comment type="subunit">
    <text evidence="9">At low DSF concentrations, interacts with RpfF.</text>
</comment>
<dbReference type="Gene3D" id="3.40.50.2300">
    <property type="match status" value="2"/>
</dbReference>
<dbReference type="Gene3D" id="3.30.565.10">
    <property type="entry name" value="Histidine kinase-like ATPase, C-terminal domain"/>
    <property type="match status" value="1"/>
</dbReference>
<evidence type="ECO:0000259" key="13">
    <source>
        <dbReference type="PROSITE" id="PS50110"/>
    </source>
</evidence>
<feature type="domain" description="Response regulatory" evidence="13">
    <location>
        <begin position="1074"/>
        <end position="1193"/>
    </location>
</feature>
<evidence type="ECO:0000256" key="4">
    <source>
        <dbReference type="ARBA" id="ARBA00022679"/>
    </source>
</evidence>
<dbReference type="GO" id="GO:0000155">
    <property type="term" value="F:phosphorelay sensor kinase activity"/>
    <property type="evidence" value="ECO:0007669"/>
    <property type="project" value="InterPro"/>
</dbReference>
<dbReference type="GO" id="GO:0005524">
    <property type="term" value="F:ATP binding"/>
    <property type="evidence" value="ECO:0007669"/>
    <property type="project" value="UniProtKB-KW"/>
</dbReference>
<feature type="domain" description="PAC" evidence="15">
    <location>
        <begin position="481"/>
        <end position="533"/>
    </location>
</feature>
<evidence type="ECO:0000256" key="1">
    <source>
        <dbReference type="ARBA" id="ARBA00000085"/>
    </source>
</evidence>
<dbReference type="InterPro" id="IPR013655">
    <property type="entry name" value="PAS_fold_3"/>
</dbReference>
<dbReference type="InterPro" id="IPR000700">
    <property type="entry name" value="PAS-assoc_C"/>
</dbReference>
<dbReference type="Pfam" id="PF02518">
    <property type="entry name" value="HATPase_c"/>
    <property type="match status" value="1"/>
</dbReference>
<dbReference type="OrthoDB" id="9811889at2"/>
<evidence type="ECO:0000313" key="19">
    <source>
        <dbReference type="Proteomes" id="UP000290037"/>
    </source>
</evidence>
<dbReference type="PANTHER" id="PTHR45339">
    <property type="entry name" value="HYBRID SIGNAL TRANSDUCTION HISTIDINE KINASE J"/>
    <property type="match status" value="1"/>
</dbReference>
<feature type="domain" description="PAS" evidence="14">
    <location>
        <begin position="407"/>
        <end position="477"/>
    </location>
</feature>
<dbReference type="PROSITE" id="PS50113">
    <property type="entry name" value="PAC"/>
    <property type="match status" value="3"/>
</dbReference>
<dbReference type="PROSITE" id="PS50109">
    <property type="entry name" value="HIS_KIN"/>
    <property type="match status" value="1"/>
</dbReference>
<dbReference type="InterPro" id="IPR003661">
    <property type="entry name" value="HisK_dim/P_dom"/>
</dbReference>
<keyword evidence="3 11" id="KW-0597">Phosphoprotein</keyword>
<dbReference type="EMBL" id="QOVN01000002">
    <property type="protein sequence ID" value="RXG30557.1"/>
    <property type="molecule type" value="Genomic_DNA"/>
</dbReference>
<dbReference type="Pfam" id="PF08447">
    <property type="entry name" value="PAS_3"/>
    <property type="match status" value="1"/>
</dbReference>